<evidence type="ECO:0000259" key="14">
    <source>
        <dbReference type="Pfam" id="PF16901"/>
    </source>
</evidence>
<comment type="cofactor">
    <cofactor evidence="1 11">
        <name>FAD</name>
        <dbReference type="ChEBI" id="CHEBI:57692"/>
    </cofactor>
</comment>
<keyword evidence="9 11" id="KW-0560">Oxidoreductase</keyword>
<keyword evidence="7" id="KW-0319">Glycerol metabolism</keyword>
<dbReference type="FunFam" id="1.10.8.870:FF:000003">
    <property type="entry name" value="Glycerol-3-phosphate dehydrogenase"/>
    <property type="match status" value="1"/>
</dbReference>
<keyword evidence="8" id="KW-0274">FAD</keyword>
<evidence type="ECO:0000256" key="9">
    <source>
        <dbReference type="ARBA" id="ARBA00023002"/>
    </source>
</evidence>
<evidence type="ECO:0000256" key="2">
    <source>
        <dbReference type="ARBA" id="ARBA00004496"/>
    </source>
</evidence>
<dbReference type="PANTHER" id="PTHR11985">
    <property type="entry name" value="GLYCEROL-3-PHOSPHATE DEHYDROGENASE"/>
    <property type="match status" value="1"/>
</dbReference>
<comment type="subcellular location">
    <subcellularLocation>
        <location evidence="2">Cytoplasm</location>
    </subcellularLocation>
</comment>
<gene>
    <name evidence="15" type="ORF">ISG29_03715</name>
</gene>
<accession>A0A930UW70</accession>
<dbReference type="GO" id="GO:0009331">
    <property type="term" value="C:glycerol-3-phosphate dehydrogenase (FAD) complex"/>
    <property type="evidence" value="ECO:0007669"/>
    <property type="project" value="UniProtKB-UniRule"/>
</dbReference>
<dbReference type="AlphaFoldDB" id="A0A930UW70"/>
<feature type="region of interest" description="Disordered" evidence="12">
    <location>
        <begin position="539"/>
        <end position="569"/>
    </location>
</feature>
<dbReference type="Proteomes" id="UP000656804">
    <property type="component" value="Unassembled WGS sequence"/>
</dbReference>
<dbReference type="PANTHER" id="PTHR11985:SF31">
    <property type="entry name" value="GLYCEROL-3-PHOSPHATE DEHYDROGENASE 2"/>
    <property type="match status" value="1"/>
</dbReference>
<dbReference type="InterPro" id="IPR006076">
    <property type="entry name" value="FAD-dep_OxRdtase"/>
</dbReference>
<dbReference type="Gene3D" id="3.30.9.10">
    <property type="entry name" value="D-Amino Acid Oxidase, subunit A, domain 2"/>
    <property type="match status" value="1"/>
</dbReference>
<evidence type="ECO:0000256" key="5">
    <source>
        <dbReference type="ARBA" id="ARBA00022490"/>
    </source>
</evidence>
<dbReference type="Gene3D" id="1.10.8.870">
    <property type="entry name" value="Alpha-glycerophosphate oxidase, cap domain"/>
    <property type="match status" value="1"/>
</dbReference>
<dbReference type="PROSITE" id="PS00978">
    <property type="entry name" value="FAD_G3PDH_2"/>
    <property type="match status" value="1"/>
</dbReference>
<evidence type="ECO:0000256" key="8">
    <source>
        <dbReference type="ARBA" id="ARBA00022827"/>
    </source>
</evidence>
<comment type="caution">
    <text evidence="15">The sequence shown here is derived from an EMBL/GenBank/DDBJ whole genome shotgun (WGS) entry which is preliminary data.</text>
</comment>
<evidence type="ECO:0000256" key="4">
    <source>
        <dbReference type="ARBA" id="ARBA00013029"/>
    </source>
</evidence>
<feature type="domain" description="Alpha-glycerophosphate oxidase C-terminal" evidence="14">
    <location>
        <begin position="402"/>
        <end position="525"/>
    </location>
</feature>
<dbReference type="EC" id="1.1.5.3" evidence="4 11"/>
<dbReference type="GO" id="GO:0046168">
    <property type="term" value="P:glycerol-3-phosphate catabolic process"/>
    <property type="evidence" value="ECO:0007669"/>
    <property type="project" value="TreeGrafter"/>
</dbReference>
<dbReference type="InterPro" id="IPR036188">
    <property type="entry name" value="FAD/NAD-bd_sf"/>
</dbReference>
<comment type="similarity">
    <text evidence="3 11">Belongs to the FAD-dependent glycerol-3-phosphate dehydrogenase family.</text>
</comment>
<comment type="catalytic activity">
    <reaction evidence="10 11">
        <text>a quinone + sn-glycerol 3-phosphate = dihydroxyacetone phosphate + a quinol</text>
        <dbReference type="Rhea" id="RHEA:18977"/>
        <dbReference type="ChEBI" id="CHEBI:24646"/>
        <dbReference type="ChEBI" id="CHEBI:57597"/>
        <dbReference type="ChEBI" id="CHEBI:57642"/>
        <dbReference type="ChEBI" id="CHEBI:132124"/>
        <dbReference type="EC" id="1.1.5.3"/>
    </reaction>
</comment>
<dbReference type="InterPro" id="IPR000447">
    <property type="entry name" value="G3P_DH_FAD-dep"/>
</dbReference>
<keyword evidence="6 11" id="KW-0285">Flavoprotein</keyword>
<keyword evidence="16" id="KW-1185">Reference proteome</keyword>
<evidence type="ECO:0000256" key="11">
    <source>
        <dbReference type="RuleBase" id="RU361217"/>
    </source>
</evidence>
<dbReference type="RefSeq" id="WP_194501960.1">
    <property type="nucleotide sequence ID" value="NZ_JADIVZ010000001.1"/>
</dbReference>
<evidence type="ECO:0000313" key="16">
    <source>
        <dbReference type="Proteomes" id="UP000656804"/>
    </source>
</evidence>
<sequence length="569" mass="61981">MLKSHPLDPARRADSWQAVHDGHVDVLVIGGGVTGAGVALDAVTRGLSVALVEQSDLASGTSSRSSKLFHGGLRYLEQFDFGLVREALRERELMLTRLAPHLVKPVSFLYPLTHRGWERPYVTAGLTLYDRMGGARSVPGHQQLTRRGALRLAPGLREDAFVGALRYYDAQSDDARHTMTLARTAAAHGAHVLTSVRVTDLTRAGERVTGARLEDAETGAVTALSASVVINCSGVWTDDVQSLSGGPGNFRVRASKGVHIVVPRHRIRSESGIILRTEKSVLFVIPWDTHWIIGTTDTDWELDKAHPAASRSDIDYILEHVNTVLVSPLTHDDIEGVYAGLRPLLAGESESTARLSREHSVGRPLPGLVSIAGGKYTTYRVMAKDAVDAALSDLPAGVGVSMTEDIPLLGAEGYTALVAQLPRLSQRLALPQWRVKRMLERYGSLLDELEELAGEDAGLWEPLAGAPEYLRVEVLHAVTHEGALHLEDVLARRTRISIETRDRGVESAQEVAELMAPVLGWDDERVAAEVEAYRARVAAERESQQAEADQEANDQRLAAPDVRRRVPAV</sequence>
<evidence type="ECO:0000313" key="15">
    <source>
        <dbReference type="EMBL" id="MBF4160782.1"/>
    </source>
</evidence>
<proteinExistence type="inferred from homology"/>
<dbReference type="InterPro" id="IPR038299">
    <property type="entry name" value="DAO_C_sf"/>
</dbReference>
<feature type="domain" description="FAD dependent oxidoreductase" evidence="13">
    <location>
        <begin position="25"/>
        <end position="373"/>
    </location>
</feature>
<evidence type="ECO:0000256" key="6">
    <source>
        <dbReference type="ARBA" id="ARBA00022630"/>
    </source>
</evidence>
<evidence type="ECO:0000256" key="10">
    <source>
        <dbReference type="ARBA" id="ARBA00049055"/>
    </source>
</evidence>
<dbReference type="Pfam" id="PF01266">
    <property type="entry name" value="DAO"/>
    <property type="match status" value="1"/>
</dbReference>
<evidence type="ECO:0000256" key="12">
    <source>
        <dbReference type="SAM" id="MobiDB-lite"/>
    </source>
</evidence>
<dbReference type="Pfam" id="PF16901">
    <property type="entry name" value="DAO_C"/>
    <property type="match status" value="1"/>
</dbReference>
<dbReference type="GO" id="GO:0006071">
    <property type="term" value="P:glycerol metabolic process"/>
    <property type="evidence" value="ECO:0007669"/>
    <property type="project" value="UniProtKB-KW"/>
</dbReference>
<name>A0A930UW70_9ACTN</name>
<evidence type="ECO:0000259" key="13">
    <source>
        <dbReference type="Pfam" id="PF01266"/>
    </source>
</evidence>
<keyword evidence="5" id="KW-0963">Cytoplasm</keyword>
<evidence type="ECO:0000256" key="1">
    <source>
        <dbReference type="ARBA" id="ARBA00001974"/>
    </source>
</evidence>
<dbReference type="SUPFAM" id="SSF51905">
    <property type="entry name" value="FAD/NAD(P)-binding domain"/>
    <property type="match status" value="1"/>
</dbReference>
<evidence type="ECO:0000256" key="7">
    <source>
        <dbReference type="ARBA" id="ARBA00022798"/>
    </source>
</evidence>
<protein>
    <recommendedName>
        <fullName evidence="4 11">Glycerol-3-phosphate dehydrogenase</fullName>
        <ecNumber evidence="4 11">1.1.5.3</ecNumber>
    </recommendedName>
</protein>
<dbReference type="EMBL" id="JADIVZ010000001">
    <property type="protein sequence ID" value="MBF4160782.1"/>
    <property type="molecule type" value="Genomic_DNA"/>
</dbReference>
<dbReference type="GO" id="GO:0004368">
    <property type="term" value="F:glycerol-3-phosphate dehydrogenase (quinone) activity"/>
    <property type="evidence" value="ECO:0007669"/>
    <property type="project" value="UniProtKB-EC"/>
</dbReference>
<dbReference type="Gene3D" id="3.50.50.60">
    <property type="entry name" value="FAD/NAD(P)-binding domain"/>
    <property type="match status" value="1"/>
</dbReference>
<evidence type="ECO:0000256" key="3">
    <source>
        <dbReference type="ARBA" id="ARBA00007330"/>
    </source>
</evidence>
<dbReference type="PRINTS" id="PR01001">
    <property type="entry name" value="FADG3PDH"/>
</dbReference>
<reference evidence="15" key="1">
    <citation type="submission" date="2020-11" db="EMBL/GenBank/DDBJ databases">
        <title>Nocardioides sp. CBS4Y-1, whole genome shotgun sequence.</title>
        <authorList>
            <person name="Tuo L."/>
        </authorList>
    </citation>
    <scope>NUCLEOTIDE SEQUENCE</scope>
    <source>
        <strain evidence="15">CBS4Y-1</strain>
    </source>
</reference>
<organism evidence="15 16">
    <name type="scientific">Nocardioides acrostichi</name>
    <dbReference type="NCBI Taxonomy" id="2784339"/>
    <lineage>
        <taxon>Bacteria</taxon>
        <taxon>Bacillati</taxon>
        <taxon>Actinomycetota</taxon>
        <taxon>Actinomycetes</taxon>
        <taxon>Propionibacteriales</taxon>
        <taxon>Nocardioidaceae</taxon>
        <taxon>Nocardioides</taxon>
    </lineage>
</organism>
<dbReference type="InterPro" id="IPR031656">
    <property type="entry name" value="DAO_C"/>
</dbReference>
<dbReference type="PROSITE" id="PS00977">
    <property type="entry name" value="FAD_G3PDH_1"/>
    <property type="match status" value="1"/>
</dbReference>